<proteinExistence type="predicted"/>
<dbReference type="AlphaFoldDB" id="A0A069SFU9"/>
<organism evidence="1 2">
    <name type="scientific">Phocaeicola vulgatus str. 3975 RP4</name>
    <dbReference type="NCBI Taxonomy" id="1339352"/>
    <lineage>
        <taxon>Bacteria</taxon>
        <taxon>Pseudomonadati</taxon>
        <taxon>Bacteroidota</taxon>
        <taxon>Bacteroidia</taxon>
        <taxon>Bacteroidales</taxon>
        <taxon>Bacteroidaceae</taxon>
        <taxon>Phocaeicola</taxon>
    </lineage>
</organism>
<accession>A0A069SFU9</accession>
<evidence type="ECO:0000313" key="1">
    <source>
        <dbReference type="EMBL" id="KDS47218.1"/>
    </source>
</evidence>
<protein>
    <submittedName>
        <fullName evidence="1">Uncharacterized protein</fullName>
    </submittedName>
</protein>
<sequence>MASVLSSLALQIKFCAFKVFQGERNEVITKYAVYLAIYFKLLESISIY</sequence>
<dbReference type="EMBL" id="JNHM01000106">
    <property type="protein sequence ID" value="KDS47218.1"/>
    <property type="molecule type" value="Genomic_DNA"/>
</dbReference>
<comment type="caution">
    <text evidence="1">The sequence shown here is derived from an EMBL/GenBank/DDBJ whole genome shotgun (WGS) entry which is preliminary data.</text>
</comment>
<reference evidence="1 2" key="1">
    <citation type="submission" date="2014-04" db="EMBL/GenBank/DDBJ databases">
        <authorList>
            <person name="Sears C."/>
            <person name="Carroll K."/>
            <person name="Sack B.R."/>
            <person name="Qadri F."/>
            <person name="Myers L.L."/>
            <person name="Chung G.-T."/>
            <person name="Escheverria P."/>
            <person name="Fraser C.M."/>
            <person name="Sadzewicz L."/>
            <person name="Shefchek K.A."/>
            <person name="Tallon L."/>
            <person name="Das S.P."/>
            <person name="Daugherty S."/>
            <person name="Mongodin E.F."/>
        </authorList>
    </citation>
    <scope>NUCLEOTIDE SEQUENCE [LARGE SCALE GENOMIC DNA]</scope>
    <source>
        <strain evidence="1 2">3975 RP4</strain>
    </source>
</reference>
<gene>
    <name evidence="1" type="ORF">M099_3543</name>
</gene>
<name>A0A069SFU9_PHOVU</name>
<dbReference type="Proteomes" id="UP000027661">
    <property type="component" value="Unassembled WGS sequence"/>
</dbReference>
<evidence type="ECO:0000313" key="2">
    <source>
        <dbReference type="Proteomes" id="UP000027661"/>
    </source>
</evidence>